<dbReference type="PANTHER" id="PTHR43479">
    <property type="entry name" value="ACREF/ENVCD OPERON REPRESSOR-RELATED"/>
    <property type="match status" value="1"/>
</dbReference>
<dbReference type="InterPro" id="IPR009057">
    <property type="entry name" value="Homeodomain-like_sf"/>
</dbReference>
<dbReference type="Proteomes" id="UP000885792">
    <property type="component" value="Unassembled WGS sequence"/>
</dbReference>
<sequence length="180" mass="20312">GYHGAQISHIIDEAGVARGTFYLHFRSKEEIFKELLKEVVEELKERIRVIDPSGDPIQQITENIARVVEFALEERELARIVLQRNSDPRLFSATDRFFDEVAAMIEGSIKKGVAMGVLRECDTEITARSILGAVKETIRWLLDKEDIDTFRIARELVEFGMRGLRRDAQGGGNHEGSGAL</sequence>
<evidence type="ECO:0000313" key="4">
    <source>
        <dbReference type="EMBL" id="HHJ64387.1"/>
    </source>
</evidence>
<evidence type="ECO:0000256" key="2">
    <source>
        <dbReference type="PROSITE-ProRule" id="PRU00335"/>
    </source>
</evidence>
<feature type="DNA-binding region" description="H-T-H motif" evidence="2">
    <location>
        <begin position="6"/>
        <end position="25"/>
    </location>
</feature>
<evidence type="ECO:0000259" key="3">
    <source>
        <dbReference type="PROSITE" id="PS50977"/>
    </source>
</evidence>
<dbReference type="PANTHER" id="PTHR43479:SF11">
    <property type="entry name" value="ACREF_ENVCD OPERON REPRESSOR-RELATED"/>
    <property type="match status" value="1"/>
</dbReference>
<keyword evidence="1 2" id="KW-0238">DNA-binding</keyword>
<dbReference type="InterPro" id="IPR001647">
    <property type="entry name" value="HTH_TetR"/>
</dbReference>
<dbReference type="GO" id="GO:0003677">
    <property type="term" value="F:DNA binding"/>
    <property type="evidence" value="ECO:0007669"/>
    <property type="project" value="UniProtKB-UniRule"/>
</dbReference>
<comment type="caution">
    <text evidence="4">The sequence shown here is derived from an EMBL/GenBank/DDBJ whole genome shotgun (WGS) entry which is preliminary data.</text>
</comment>
<dbReference type="InterPro" id="IPR050624">
    <property type="entry name" value="HTH-type_Tx_Regulator"/>
</dbReference>
<feature type="non-terminal residue" evidence="4">
    <location>
        <position position="1"/>
    </location>
</feature>
<dbReference type="EMBL" id="DRNB01000205">
    <property type="protein sequence ID" value="HHJ64387.1"/>
    <property type="molecule type" value="Genomic_DNA"/>
</dbReference>
<reference evidence="4" key="1">
    <citation type="journal article" date="2020" name="mSystems">
        <title>Genome- and Community-Level Interaction Insights into Carbon Utilization and Element Cycling Functions of Hydrothermarchaeota in Hydrothermal Sediment.</title>
        <authorList>
            <person name="Zhou Z."/>
            <person name="Liu Y."/>
            <person name="Xu W."/>
            <person name="Pan J."/>
            <person name="Luo Z.H."/>
            <person name="Li M."/>
        </authorList>
    </citation>
    <scope>NUCLEOTIDE SEQUENCE [LARGE SCALE GENOMIC DNA]</scope>
    <source>
        <strain evidence="4">HyVt-501</strain>
    </source>
</reference>
<dbReference type="AlphaFoldDB" id="A0A7C5L747"/>
<dbReference type="Pfam" id="PF17932">
    <property type="entry name" value="TetR_C_24"/>
    <property type="match status" value="1"/>
</dbReference>
<protein>
    <submittedName>
        <fullName evidence="4">TetR/AcrR family transcriptional regulator</fullName>
    </submittedName>
</protein>
<organism evidence="4">
    <name type="scientific">Aquifex aeolicus</name>
    <dbReference type="NCBI Taxonomy" id="63363"/>
    <lineage>
        <taxon>Bacteria</taxon>
        <taxon>Pseudomonadati</taxon>
        <taxon>Aquificota</taxon>
        <taxon>Aquificia</taxon>
        <taxon>Aquificales</taxon>
        <taxon>Aquificaceae</taxon>
        <taxon>Aquifex</taxon>
    </lineage>
</organism>
<proteinExistence type="predicted"/>
<dbReference type="Pfam" id="PF00440">
    <property type="entry name" value="TetR_N"/>
    <property type="match status" value="1"/>
</dbReference>
<feature type="domain" description="HTH tetR-type" evidence="3">
    <location>
        <begin position="1"/>
        <end position="43"/>
    </location>
</feature>
<dbReference type="InterPro" id="IPR041490">
    <property type="entry name" value="KstR2_TetR_C"/>
</dbReference>
<dbReference type="Gene3D" id="1.10.10.60">
    <property type="entry name" value="Homeodomain-like"/>
    <property type="match status" value="1"/>
</dbReference>
<name>A0A7C5L747_AQUAO</name>
<dbReference type="InterPro" id="IPR036271">
    <property type="entry name" value="Tet_transcr_reg_TetR-rel_C_sf"/>
</dbReference>
<dbReference type="SUPFAM" id="SSF46689">
    <property type="entry name" value="Homeodomain-like"/>
    <property type="match status" value="1"/>
</dbReference>
<dbReference type="PROSITE" id="PS50977">
    <property type="entry name" value="HTH_TETR_2"/>
    <property type="match status" value="1"/>
</dbReference>
<accession>A0A7C5L747</accession>
<dbReference type="Gene3D" id="1.10.357.10">
    <property type="entry name" value="Tetracycline Repressor, domain 2"/>
    <property type="match status" value="1"/>
</dbReference>
<evidence type="ECO:0000256" key="1">
    <source>
        <dbReference type="ARBA" id="ARBA00023125"/>
    </source>
</evidence>
<dbReference type="SUPFAM" id="SSF48498">
    <property type="entry name" value="Tetracyclin repressor-like, C-terminal domain"/>
    <property type="match status" value="1"/>
</dbReference>
<gene>
    <name evidence="4" type="ORF">ENJ61_05705</name>
</gene>